<feature type="compositionally biased region" description="Polar residues" evidence="4">
    <location>
        <begin position="30"/>
        <end position="43"/>
    </location>
</feature>
<dbReference type="PROSITE" id="PS51184">
    <property type="entry name" value="JMJC"/>
    <property type="match status" value="1"/>
</dbReference>
<gene>
    <name evidence="6" type="ORF">A3770_05p36920</name>
</gene>
<dbReference type="EMBL" id="CP031038">
    <property type="protein sequence ID" value="QDZ21174.1"/>
    <property type="molecule type" value="Genomic_DNA"/>
</dbReference>
<dbReference type="InterPro" id="IPR045109">
    <property type="entry name" value="LSDs-like"/>
</dbReference>
<feature type="compositionally biased region" description="Acidic residues" evidence="4">
    <location>
        <begin position="144"/>
        <end position="159"/>
    </location>
</feature>
<comment type="subcellular location">
    <subcellularLocation>
        <location evidence="1">Nucleus</location>
    </subcellularLocation>
</comment>
<protein>
    <recommendedName>
        <fullName evidence="5">JmjC domain-containing protein</fullName>
    </recommendedName>
</protein>
<organism evidence="6 7">
    <name type="scientific">Chloropicon primus</name>
    <dbReference type="NCBI Taxonomy" id="1764295"/>
    <lineage>
        <taxon>Eukaryota</taxon>
        <taxon>Viridiplantae</taxon>
        <taxon>Chlorophyta</taxon>
        <taxon>Chloropicophyceae</taxon>
        <taxon>Chloropicales</taxon>
        <taxon>Chloropicaceae</taxon>
        <taxon>Chloropicon</taxon>
    </lineage>
</organism>
<dbReference type="GO" id="GO:0000785">
    <property type="term" value="C:chromatin"/>
    <property type="evidence" value="ECO:0007669"/>
    <property type="project" value="TreeGrafter"/>
</dbReference>
<feature type="compositionally biased region" description="Low complexity" evidence="4">
    <location>
        <begin position="554"/>
        <end position="564"/>
    </location>
</feature>
<sequence length="896" mass="99056">MLKESIMKAAALSLPPSPPPNPLEVAVAGTTCSDQTMPNSVPATTALAPNTPEETTAPHIQRRRKRKAEDDDDDDLSLQRNHQESPKSPGGTNNSSDSTFTVKRDSNNTNTNNNNNEQQQHKPQVARRLLAKREAKSSSRYVFDDEDQDDSETETDQEMDLQAGKAAVAASTAAAQTTTTTSSSADSDGETELLNEIDVEYEGPRLTQKLSATFQSLRKKKSPKRELCKNWVALLTAVEREVVGNSLRFRNLQKLKRQETCQALAETNRKMIAQIKDTRKKKKKKASAQAWALKVCRKSSESFAEPTGHFSQGQGAGSLNAADDNAASSSLLVKKVAGICCHHCQRGKELARCSRQGCRLHYCTECIKRCYPGMTIEECRDKCPRCRGICNCKYALRMDKRCNKVPKHVGQPPKYDQETRERNLAYVWGVLREAGLGKVLAGELGELRVEEERQGSSVALGDLKIVEDNGYRVQCSKCSSTVVCTLKTCEPCGYDLCPSCCKEQRAEQAKALGVPANQADLCCPLNHRLELKRLGYFGSRAFERCLEKCGGPAGSPSSSPGGDAASDKTSDNGKACGEVCYIQDASSMDIAAFRESWREGCPFVVEGIKGQMLWTPHLMKRAATEKRKGEYTTDVIDCALGDVIEVSIEAFFNGYTGETYFEGNPMYCLKSWPSQEEWNGKLKRLYTDFQDMLPVKDYTHQMGELNLVRLVPEALRPDVGPKAYIGYGRTQEEPSEGSMLQEDGDSTWKLNLQPVDNVFVNVHVSKDAPGSLWHIFRREDTEKLAGFLVRNTDRFAGGRGALKTEGASVVMSQKFYLSSKALALLKEETGVEPWTVEQKVNEALMIPSGCAYQVRNLCSCIRVGQSFFSPESVAYIARQGTSWVSFAAALRLENDS</sequence>
<name>A0A5B8MMB6_9CHLO</name>
<dbReference type="Pfam" id="PF02373">
    <property type="entry name" value="JmjC"/>
    <property type="match status" value="1"/>
</dbReference>
<evidence type="ECO:0000313" key="7">
    <source>
        <dbReference type="Proteomes" id="UP000316726"/>
    </source>
</evidence>
<feature type="compositionally biased region" description="Polar residues" evidence="4">
    <location>
        <begin position="90"/>
        <end position="101"/>
    </location>
</feature>
<keyword evidence="2" id="KW-0479">Metal-binding</keyword>
<dbReference type="GO" id="GO:0031490">
    <property type="term" value="F:chromatin DNA binding"/>
    <property type="evidence" value="ECO:0007669"/>
    <property type="project" value="TreeGrafter"/>
</dbReference>
<evidence type="ECO:0000256" key="1">
    <source>
        <dbReference type="ARBA" id="ARBA00004123"/>
    </source>
</evidence>
<keyword evidence="3" id="KW-0539">Nucleus</keyword>
<dbReference type="GO" id="GO:0006357">
    <property type="term" value="P:regulation of transcription by RNA polymerase II"/>
    <property type="evidence" value="ECO:0007669"/>
    <property type="project" value="TreeGrafter"/>
</dbReference>
<dbReference type="GO" id="GO:0032454">
    <property type="term" value="F:histone H3K9 demethylase activity"/>
    <property type="evidence" value="ECO:0007669"/>
    <property type="project" value="InterPro"/>
</dbReference>
<feature type="compositionally biased region" description="Low complexity" evidence="4">
    <location>
        <begin position="107"/>
        <end position="116"/>
    </location>
</feature>
<evidence type="ECO:0000256" key="4">
    <source>
        <dbReference type="SAM" id="MobiDB-lite"/>
    </source>
</evidence>
<dbReference type="GO" id="GO:0003712">
    <property type="term" value="F:transcription coregulator activity"/>
    <property type="evidence" value="ECO:0007669"/>
    <property type="project" value="TreeGrafter"/>
</dbReference>
<evidence type="ECO:0000259" key="5">
    <source>
        <dbReference type="PROSITE" id="PS51184"/>
    </source>
</evidence>
<feature type="region of interest" description="Disordered" evidence="4">
    <location>
        <begin position="1"/>
        <end position="190"/>
    </location>
</feature>
<accession>A0A5B8MMB6</accession>
<feature type="domain" description="JmjC" evidence="5">
    <location>
        <begin position="700"/>
        <end position="884"/>
    </location>
</feature>
<dbReference type="SMART" id="SM00558">
    <property type="entry name" value="JmjC"/>
    <property type="match status" value="1"/>
</dbReference>
<keyword evidence="7" id="KW-1185">Reference proteome</keyword>
<dbReference type="Gene3D" id="2.60.120.650">
    <property type="entry name" value="Cupin"/>
    <property type="match status" value="1"/>
</dbReference>
<evidence type="ECO:0000256" key="3">
    <source>
        <dbReference type="ARBA" id="ARBA00023242"/>
    </source>
</evidence>
<evidence type="ECO:0000256" key="2">
    <source>
        <dbReference type="ARBA" id="ARBA00022723"/>
    </source>
</evidence>
<proteinExistence type="predicted"/>
<dbReference type="InterPro" id="IPR003347">
    <property type="entry name" value="JmjC_dom"/>
</dbReference>
<evidence type="ECO:0000313" key="6">
    <source>
        <dbReference type="EMBL" id="QDZ21174.1"/>
    </source>
</evidence>
<feature type="compositionally biased region" description="Low complexity" evidence="4">
    <location>
        <begin position="166"/>
        <end position="185"/>
    </location>
</feature>
<dbReference type="OrthoDB" id="1667110at2759"/>
<dbReference type="PANTHER" id="PTHR12549:SF38">
    <property type="entry name" value="JMJC DOMAIN-CONTAINING HISTONE DEMETHYLASE 2, ISOFORM A"/>
    <property type="match status" value="1"/>
</dbReference>
<dbReference type="STRING" id="1764295.A0A5B8MMB6"/>
<dbReference type="SUPFAM" id="SSF51197">
    <property type="entry name" value="Clavaminate synthase-like"/>
    <property type="match status" value="1"/>
</dbReference>
<feature type="region of interest" description="Disordered" evidence="4">
    <location>
        <begin position="552"/>
        <end position="572"/>
    </location>
</feature>
<dbReference type="GO" id="GO:0046872">
    <property type="term" value="F:metal ion binding"/>
    <property type="evidence" value="ECO:0007669"/>
    <property type="project" value="UniProtKB-KW"/>
</dbReference>
<dbReference type="PANTHER" id="PTHR12549">
    <property type="entry name" value="JMJC DOMAIN-CONTAINING HISTONE DEMETHYLATION PROTEIN"/>
    <property type="match status" value="1"/>
</dbReference>
<reference evidence="6 7" key="1">
    <citation type="submission" date="2018-07" db="EMBL/GenBank/DDBJ databases">
        <title>The complete nuclear genome of the prasinophyte Chloropicon primus (CCMP1205).</title>
        <authorList>
            <person name="Pombert J.-F."/>
            <person name="Otis C."/>
            <person name="Turmel M."/>
            <person name="Lemieux C."/>
        </authorList>
    </citation>
    <scope>NUCLEOTIDE SEQUENCE [LARGE SCALE GENOMIC DNA]</scope>
    <source>
        <strain evidence="6 7">CCMP1205</strain>
    </source>
</reference>
<dbReference type="GO" id="GO:0000118">
    <property type="term" value="C:histone deacetylase complex"/>
    <property type="evidence" value="ECO:0007669"/>
    <property type="project" value="TreeGrafter"/>
</dbReference>
<dbReference type="Proteomes" id="UP000316726">
    <property type="component" value="Chromosome 5"/>
</dbReference>
<dbReference type="AlphaFoldDB" id="A0A5B8MMB6"/>